<dbReference type="InterPro" id="IPR029058">
    <property type="entry name" value="AB_hydrolase_fold"/>
</dbReference>
<reference evidence="1" key="1">
    <citation type="submission" date="2020-12" db="EMBL/GenBank/DDBJ databases">
        <title>Vagococcus allomyrinae sp. nov. and Enterococcus lavae sp. nov., isolated from the larvae of Allomyrina dichotoma.</title>
        <authorList>
            <person name="Lee S.D."/>
        </authorList>
    </citation>
    <scope>NUCLEOTIDE SEQUENCE</scope>
    <source>
        <strain evidence="1">BWB3-3</strain>
    </source>
</reference>
<comment type="caution">
    <text evidence="1">The sequence shown here is derived from an EMBL/GenBank/DDBJ whole genome shotgun (WGS) entry which is preliminary data.</text>
</comment>
<protein>
    <submittedName>
        <fullName evidence="1">Esterase family protein</fullName>
    </submittedName>
</protein>
<name>A0A940SU89_9ENTE</name>
<dbReference type="AlphaFoldDB" id="A0A940SU89"/>
<dbReference type="GO" id="GO:0016747">
    <property type="term" value="F:acyltransferase activity, transferring groups other than amino-acyl groups"/>
    <property type="evidence" value="ECO:0007669"/>
    <property type="project" value="TreeGrafter"/>
</dbReference>
<keyword evidence="2" id="KW-1185">Reference proteome</keyword>
<gene>
    <name evidence="1" type="ORF">I6N95_23795</name>
</gene>
<dbReference type="RefSeq" id="WP_209532102.1">
    <property type="nucleotide sequence ID" value="NZ_JAEEGA010000021.1"/>
</dbReference>
<organism evidence="1 2">
    <name type="scientific">Vagococcus allomyrinae</name>
    <dbReference type="NCBI Taxonomy" id="2794353"/>
    <lineage>
        <taxon>Bacteria</taxon>
        <taxon>Bacillati</taxon>
        <taxon>Bacillota</taxon>
        <taxon>Bacilli</taxon>
        <taxon>Lactobacillales</taxon>
        <taxon>Enterococcaceae</taxon>
        <taxon>Vagococcus</taxon>
    </lineage>
</organism>
<proteinExistence type="predicted"/>
<dbReference type="SUPFAM" id="SSF53474">
    <property type="entry name" value="alpha/beta-Hydrolases"/>
    <property type="match status" value="1"/>
</dbReference>
<evidence type="ECO:0000313" key="2">
    <source>
        <dbReference type="Proteomes" id="UP000674938"/>
    </source>
</evidence>
<dbReference type="Proteomes" id="UP000674938">
    <property type="component" value="Unassembled WGS sequence"/>
</dbReference>
<dbReference type="Pfam" id="PF00756">
    <property type="entry name" value="Esterase"/>
    <property type="match status" value="1"/>
</dbReference>
<sequence length="260" mass="29190">MALMEVSYFSNVLGMNMTMNVIIPQQTSTQIGMTGSAKYQVYPTLYLLHGMSDDHSIWLRRTAIERYVSELGIAVVMPTTHLGWYTDTAYGLKYWQHISEELPQICREFFPRMSSKREETFVAGLSMGGYGAFKLGLGKSETFGAAASLSGALDIATAFIPGEMGEETPFWSGIFGSLEELKGSANDLLHVSSELVKSDRPIPRLFMWCGEQDFLFGQNQRALKHLEKLGLEVTASFTEGDHSWVHWDEQIQVVLNWLLP</sequence>
<accession>A0A940SU89</accession>
<dbReference type="EMBL" id="JAEEGA010000021">
    <property type="protein sequence ID" value="MBP1044037.1"/>
    <property type="molecule type" value="Genomic_DNA"/>
</dbReference>
<dbReference type="InterPro" id="IPR050583">
    <property type="entry name" value="Mycobacterial_A85_antigen"/>
</dbReference>
<dbReference type="InterPro" id="IPR000801">
    <property type="entry name" value="Esterase-like"/>
</dbReference>
<dbReference type="PANTHER" id="PTHR48098">
    <property type="entry name" value="ENTEROCHELIN ESTERASE-RELATED"/>
    <property type="match status" value="1"/>
</dbReference>
<evidence type="ECO:0000313" key="1">
    <source>
        <dbReference type="EMBL" id="MBP1044037.1"/>
    </source>
</evidence>
<dbReference type="Gene3D" id="3.40.50.1820">
    <property type="entry name" value="alpha/beta hydrolase"/>
    <property type="match status" value="1"/>
</dbReference>
<dbReference type="PANTHER" id="PTHR48098:SF1">
    <property type="entry name" value="DIACYLGLYCEROL ACYLTRANSFERASE_MYCOLYLTRANSFERASE AG85A"/>
    <property type="match status" value="1"/>
</dbReference>